<evidence type="ECO:0000256" key="2">
    <source>
        <dbReference type="ARBA" id="ARBA00022692"/>
    </source>
</evidence>
<evidence type="ECO:0000256" key="5">
    <source>
        <dbReference type="SAM" id="Phobius"/>
    </source>
</evidence>
<feature type="transmembrane region" description="Helical" evidence="5">
    <location>
        <begin position="275"/>
        <end position="292"/>
    </location>
</feature>
<feature type="transmembrane region" description="Helical" evidence="5">
    <location>
        <begin position="237"/>
        <end position="255"/>
    </location>
</feature>
<evidence type="ECO:0000256" key="1">
    <source>
        <dbReference type="ARBA" id="ARBA00004141"/>
    </source>
</evidence>
<protein>
    <recommendedName>
        <fullName evidence="8">Growth hormone-inducible transmembrane protein</fullName>
    </recommendedName>
</protein>
<reference evidence="7" key="1">
    <citation type="journal article" date="2010" name="Genome Res.">
        <title>Population genomic sequencing of Coccidioides fungi reveals recent hybridization and transposon control.</title>
        <authorList>
            <person name="Neafsey D.E."/>
            <person name="Barker B.M."/>
            <person name="Sharpton T.J."/>
            <person name="Stajich J.E."/>
            <person name="Park D.J."/>
            <person name="Whiston E."/>
            <person name="Hung C.-Y."/>
            <person name="McMahan C."/>
            <person name="White J."/>
            <person name="Sykes S."/>
            <person name="Heiman D."/>
            <person name="Young S."/>
            <person name="Zeng Q."/>
            <person name="Abouelleil A."/>
            <person name="Aftuck L."/>
            <person name="Bessette D."/>
            <person name="Brown A."/>
            <person name="FitzGerald M."/>
            <person name="Lui A."/>
            <person name="Macdonald J.P."/>
            <person name="Priest M."/>
            <person name="Orbach M.J."/>
            <person name="Galgiani J.N."/>
            <person name="Kirkland T.N."/>
            <person name="Cole G.T."/>
            <person name="Birren B.W."/>
            <person name="Henn M.R."/>
            <person name="Taylor J.W."/>
            <person name="Rounsley S.D."/>
        </authorList>
    </citation>
    <scope>NUCLEOTIDE SEQUENCE [LARGE SCALE GENOMIC DNA]</scope>
    <source>
        <strain evidence="7">RMSCC 3703</strain>
    </source>
</reference>
<evidence type="ECO:0000256" key="4">
    <source>
        <dbReference type="ARBA" id="ARBA00023136"/>
    </source>
</evidence>
<evidence type="ECO:0008006" key="8">
    <source>
        <dbReference type="Google" id="ProtNLM"/>
    </source>
</evidence>
<dbReference type="Pfam" id="PF01027">
    <property type="entry name" value="Bax1-I"/>
    <property type="match status" value="1"/>
</dbReference>
<comment type="subcellular location">
    <subcellularLocation>
        <location evidence="1">Membrane</location>
        <topology evidence="1">Multi-pass membrane protein</topology>
    </subcellularLocation>
</comment>
<feature type="transmembrane region" description="Helical" evidence="5">
    <location>
        <begin position="123"/>
        <end position="141"/>
    </location>
</feature>
<feature type="transmembrane region" description="Helical" evidence="5">
    <location>
        <begin position="153"/>
        <end position="173"/>
    </location>
</feature>
<evidence type="ECO:0000313" key="7">
    <source>
        <dbReference type="Proteomes" id="UP000054559"/>
    </source>
</evidence>
<dbReference type="STRING" id="454286.A0A0J8QX29"/>
<dbReference type="Proteomes" id="UP000054559">
    <property type="component" value="Unassembled WGS sequence"/>
</dbReference>
<dbReference type="AlphaFoldDB" id="A0A0J8QX29"/>
<dbReference type="GO" id="GO:0016020">
    <property type="term" value="C:membrane"/>
    <property type="evidence" value="ECO:0007669"/>
    <property type="project" value="UniProtKB-SubCell"/>
</dbReference>
<evidence type="ECO:0000313" key="6">
    <source>
        <dbReference type="EMBL" id="KMU77459.1"/>
    </source>
</evidence>
<name>A0A0J8QX29_COCIT</name>
<keyword evidence="3 5" id="KW-1133">Transmembrane helix</keyword>
<evidence type="ECO:0000256" key="3">
    <source>
        <dbReference type="ARBA" id="ARBA00022989"/>
    </source>
</evidence>
<dbReference type="InterPro" id="IPR006214">
    <property type="entry name" value="Bax_inhibitor_1-related"/>
</dbReference>
<gene>
    <name evidence="6" type="ORF">CISG_06461</name>
</gene>
<feature type="transmembrane region" description="Helical" evidence="5">
    <location>
        <begin position="84"/>
        <end position="103"/>
    </location>
</feature>
<dbReference type="OrthoDB" id="1277691at2759"/>
<keyword evidence="4 5" id="KW-0472">Membrane</keyword>
<keyword evidence="2 5" id="KW-0812">Transmembrane</keyword>
<accession>A0A0J8QX29</accession>
<organism evidence="6 7">
    <name type="scientific">Coccidioides immitis RMSCC 3703</name>
    <dbReference type="NCBI Taxonomy" id="454286"/>
    <lineage>
        <taxon>Eukaryota</taxon>
        <taxon>Fungi</taxon>
        <taxon>Dikarya</taxon>
        <taxon>Ascomycota</taxon>
        <taxon>Pezizomycotina</taxon>
        <taxon>Eurotiomycetes</taxon>
        <taxon>Eurotiomycetidae</taxon>
        <taxon>Onygenales</taxon>
        <taxon>Onygenaceae</taxon>
        <taxon>Coccidioides</taxon>
    </lineage>
</organism>
<dbReference type="EMBL" id="DS268156">
    <property type="protein sequence ID" value="KMU77459.1"/>
    <property type="molecule type" value="Genomic_DNA"/>
</dbReference>
<sequence>MAFVLRRPFAVSAAFRQIPKSINNSTAGIRFIHNGPKQSAKASSTPFLPSSFAKARQNFGDAFRRTYMQQSYQVQDRGNLTQKLLYGAAIVGGTIVATNLIFNRETREDGGMPQYERSYLNDTFMHTGLGVGIIGIAARALHTSGWSYRLMQANPWAVIGLSLAASIGTMYGTFYTSPENYVQKYALWAGFNLAQAAVLSPLMFPPARPSCPRWPIHRRHDGFHRFLSVPPPSRRKYLYLGAPLLAGVCVVALSRFAPLVLPATATRTLMWSERIWLYGGLAVFGGFTLYDIQKILYHARMAERGLVKRDVVNESISLELDFLNIFIRMVQILGMRGNNNRR</sequence>
<proteinExistence type="predicted"/>